<protein>
    <submittedName>
        <fullName evidence="2">Uncharacterized protein</fullName>
    </submittedName>
</protein>
<sequence length="95" mass="10976">MTADEIPEQPTLEDLEAAGARRKRDEERLKKSSERLKEFVLTALRDGEHRPTDVAKASGWTPAYVRKMARENGIEPDERYRDRAERLRRAAQPDA</sequence>
<evidence type="ECO:0000256" key="1">
    <source>
        <dbReference type="SAM" id="MobiDB-lite"/>
    </source>
</evidence>
<organism evidence="2 3">
    <name type="scientific">Streptomyces malaysiensis subsp. samsunensis</name>
    <dbReference type="NCBI Taxonomy" id="459658"/>
    <lineage>
        <taxon>Bacteria</taxon>
        <taxon>Bacillati</taxon>
        <taxon>Actinomycetota</taxon>
        <taxon>Actinomycetes</taxon>
        <taxon>Kitasatosporales</taxon>
        <taxon>Streptomycetaceae</taxon>
        <taxon>Streptomyces</taxon>
        <taxon>Streptomyces violaceusniger group</taxon>
    </lineage>
</organism>
<evidence type="ECO:0000313" key="3">
    <source>
        <dbReference type="Proteomes" id="UP001142400"/>
    </source>
</evidence>
<comment type="caution">
    <text evidence="2">The sequence shown here is derived from an EMBL/GenBank/DDBJ whole genome shotgun (WGS) entry which is preliminary data.</text>
</comment>
<dbReference type="EMBL" id="JANIIC010000027">
    <property type="protein sequence ID" value="MCQ8831819.1"/>
    <property type="molecule type" value="Genomic_DNA"/>
</dbReference>
<reference evidence="2" key="1">
    <citation type="submission" date="2022-06" db="EMBL/GenBank/DDBJ databases">
        <title>WGS of actinobacteria.</title>
        <authorList>
            <person name="Thawai C."/>
        </authorList>
    </citation>
    <scope>NUCLEOTIDE SEQUENCE</scope>
    <source>
        <strain evidence="2">DSM 42010</strain>
    </source>
</reference>
<evidence type="ECO:0000313" key="2">
    <source>
        <dbReference type="EMBL" id="MCQ8831819.1"/>
    </source>
</evidence>
<feature type="region of interest" description="Disordered" evidence="1">
    <location>
        <begin position="1"/>
        <end position="30"/>
    </location>
</feature>
<accession>A0A9X2LYD1</accession>
<dbReference type="RefSeq" id="WP_257632698.1">
    <property type="nucleotide sequence ID" value="NZ_JANIIC010000027.1"/>
</dbReference>
<proteinExistence type="predicted"/>
<gene>
    <name evidence="2" type="ORF">NQU54_22785</name>
</gene>
<dbReference type="Proteomes" id="UP001142400">
    <property type="component" value="Unassembled WGS sequence"/>
</dbReference>
<dbReference type="AlphaFoldDB" id="A0A9X2LYD1"/>
<name>A0A9X2LYD1_STRMQ</name>
<keyword evidence="3" id="KW-1185">Reference proteome</keyword>
<feature type="compositionally biased region" description="Acidic residues" evidence="1">
    <location>
        <begin position="1"/>
        <end position="16"/>
    </location>
</feature>